<feature type="chain" id="PRO_5016374327" description="D-alanyl-D-alanine dipeptidase" evidence="10">
    <location>
        <begin position="25"/>
        <end position="250"/>
    </location>
</feature>
<dbReference type="GO" id="GO:0008270">
    <property type="term" value="F:zinc ion binding"/>
    <property type="evidence" value="ECO:0007669"/>
    <property type="project" value="UniProtKB-UniRule"/>
</dbReference>
<evidence type="ECO:0000256" key="9">
    <source>
        <dbReference type="HAMAP-Rule" id="MF_01924"/>
    </source>
</evidence>
<dbReference type="HAMAP" id="MF_01924">
    <property type="entry name" value="A_A_dipeptidase"/>
    <property type="match status" value="1"/>
</dbReference>
<evidence type="ECO:0000256" key="3">
    <source>
        <dbReference type="ARBA" id="ARBA00022723"/>
    </source>
</evidence>
<feature type="binding site" evidence="9">
    <location>
        <position position="150"/>
    </location>
    <ligand>
        <name>Zn(2+)</name>
        <dbReference type="ChEBI" id="CHEBI:29105"/>
        <note>catalytic</note>
    </ligand>
</feature>
<dbReference type="Gene3D" id="3.30.1380.10">
    <property type="match status" value="1"/>
</dbReference>
<dbReference type="EMBL" id="QLII01000001">
    <property type="protein sequence ID" value="RAI75023.1"/>
    <property type="molecule type" value="Genomic_DNA"/>
</dbReference>
<keyword evidence="7 9" id="KW-0482">Metalloprotease</keyword>
<evidence type="ECO:0000256" key="10">
    <source>
        <dbReference type="SAM" id="SignalP"/>
    </source>
</evidence>
<feature type="signal peptide" evidence="10">
    <location>
        <begin position="1"/>
        <end position="24"/>
    </location>
</feature>
<dbReference type="SUPFAM" id="SSF55166">
    <property type="entry name" value="Hedgehog/DD-peptidase"/>
    <property type="match status" value="1"/>
</dbReference>
<dbReference type="GO" id="GO:0071555">
    <property type="term" value="P:cell wall organization"/>
    <property type="evidence" value="ECO:0007669"/>
    <property type="project" value="UniProtKB-KW"/>
</dbReference>
<keyword evidence="3 9" id="KW-0479">Metal-binding</keyword>
<evidence type="ECO:0000256" key="4">
    <source>
        <dbReference type="ARBA" id="ARBA00022801"/>
    </source>
</evidence>
<dbReference type="PANTHER" id="PTHR43126">
    <property type="entry name" value="D-ALANYL-D-ALANINE DIPEPTIDASE"/>
    <property type="match status" value="1"/>
</dbReference>
<dbReference type="GO" id="GO:0008237">
    <property type="term" value="F:metallopeptidase activity"/>
    <property type="evidence" value="ECO:0007669"/>
    <property type="project" value="UniProtKB-KW"/>
</dbReference>
<dbReference type="RefSeq" id="WP_111342938.1">
    <property type="nucleotide sequence ID" value="NZ_QLII01000001.1"/>
</dbReference>
<feature type="active site" description="Proton donor/acceptor" evidence="9">
    <location>
        <position position="215"/>
    </location>
</feature>
<comment type="function">
    <text evidence="9">Catalyzes hydrolysis of the D-alanyl-D-alanine dipeptide.</text>
</comment>
<evidence type="ECO:0000313" key="12">
    <source>
        <dbReference type="Proteomes" id="UP000249016"/>
    </source>
</evidence>
<feature type="binding site" evidence="9">
    <location>
        <position position="218"/>
    </location>
    <ligand>
        <name>Zn(2+)</name>
        <dbReference type="ChEBI" id="CHEBI:29105"/>
        <note>catalytic</note>
    </ligand>
</feature>
<dbReference type="CDD" id="cd14840">
    <property type="entry name" value="D-Ala-D-Ala_dipeptidase_Aad"/>
    <property type="match status" value="1"/>
</dbReference>
<dbReference type="GO" id="GO:0006508">
    <property type="term" value="P:proteolysis"/>
    <property type="evidence" value="ECO:0007669"/>
    <property type="project" value="UniProtKB-KW"/>
</dbReference>
<comment type="similarity">
    <text evidence="9">Belongs to the peptidase M15D family.</text>
</comment>
<dbReference type="EC" id="3.4.13.22" evidence="9"/>
<dbReference type="InterPro" id="IPR009045">
    <property type="entry name" value="Zn_M74/Hedgehog-like"/>
</dbReference>
<comment type="cofactor">
    <cofactor evidence="9">
        <name>Zn(2+)</name>
        <dbReference type="ChEBI" id="CHEBI:29105"/>
    </cofactor>
    <text evidence="9">Binds 1 zinc ion per subunit.</text>
</comment>
<proteinExistence type="inferred from homology"/>
<accession>A0A327NJQ3</accession>
<keyword evidence="5 9" id="KW-0862">Zinc</keyword>
<keyword evidence="12" id="KW-1185">Reference proteome</keyword>
<dbReference type="GO" id="GO:0160237">
    <property type="term" value="F:D-Ala-D-Ala dipeptidase activity"/>
    <property type="evidence" value="ECO:0007669"/>
    <property type="project" value="UniProtKB-EC"/>
</dbReference>
<keyword evidence="6 9" id="KW-0224">Dipeptidase</keyword>
<gene>
    <name evidence="11" type="ORF">HMF3257_13755</name>
</gene>
<name>A0A327NJQ3_9BACT</name>
<keyword evidence="10" id="KW-0732">Signal</keyword>
<evidence type="ECO:0000256" key="6">
    <source>
        <dbReference type="ARBA" id="ARBA00022997"/>
    </source>
</evidence>
<dbReference type="PANTHER" id="PTHR43126:SF1">
    <property type="entry name" value="D-ALANYL-D-ALANINE DIPEPTIDASE"/>
    <property type="match status" value="1"/>
</dbReference>
<evidence type="ECO:0000256" key="8">
    <source>
        <dbReference type="ARBA" id="ARBA00023316"/>
    </source>
</evidence>
<evidence type="ECO:0000256" key="7">
    <source>
        <dbReference type="ARBA" id="ARBA00023049"/>
    </source>
</evidence>
<comment type="catalytic activity">
    <reaction evidence="1 9">
        <text>D-alanyl-D-alanine + H2O = 2 D-alanine</text>
        <dbReference type="Rhea" id="RHEA:20661"/>
        <dbReference type="ChEBI" id="CHEBI:15377"/>
        <dbReference type="ChEBI" id="CHEBI:57416"/>
        <dbReference type="ChEBI" id="CHEBI:57822"/>
        <dbReference type="EC" id="3.4.13.22"/>
    </reaction>
</comment>
<dbReference type="Proteomes" id="UP000249016">
    <property type="component" value="Unassembled WGS sequence"/>
</dbReference>
<feature type="binding site" evidence="9">
    <location>
        <position position="157"/>
    </location>
    <ligand>
        <name>Zn(2+)</name>
        <dbReference type="ChEBI" id="CHEBI:29105"/>
        <note>catalytic</note>
    </ligand>
</feature>
<evidence type="ECO:0000256" key="1">
    <source>
        <dbReference type="ARBA" id="ARBA00001362"/>
    </source>
</evidence>
<evidence type="ECO:0000256" key="2">
    <source>
        <dbReference type="ARBA" id="ARBA00022670"/>
    </source>
</evidence>
<evidence type="ECO:0000256" key="5">
    <source>
        <dbReference type="ARBA" id="ARBA00022833"/>
    </source>
</evidence>
<keyword evidence="8" id="KW-0961">Cell wall biogenesis/degradation</keyword>
<protein>
    <recommendedName>
        <fullName evidence="9">D-alanyl-D-alanine dipeptidase</fullName>
        <shortName evidence="9">D-Ala-D-Ala dipeptidase</shortName>
        <ecNumber evidence="9">3.4.13.22</ecNumber>
    </recommendedName>
</protein>
<keyword evidence="2 9" id="KW-0645">Protease</keyword>
<keyword evidence="4 9" id="KW-0378">Hydrolase</keyword>
<dbReference type="InterPro" id="IPR000755">
    <property type="entry name" value="A_A_dipeptidase"/>
</dbReference>
<sequence>MKKSLVCRLGSIGVLFCFLTSALAQQPTYNLPKSKYGLPVVNDVKIYRKIVATDPENELVDMRQVLPTAQFDVTYADTTNFLKRKLYPTADVFMRKPAALALRQASENLKKQGFGLVLFDGYRPYAITVLFYEEHGDTTFVADPRKGSKHNRGMAIDLSLFDLKTGKRLSMPSDYDESTPRAYHSYMDSDSASLAHRAILRSAMETVGFAIFPWEWWHYDFKGWESCFTYDLSHETIRQANKTLKVVKAK</sequence>
<feature type="site" description="Transition state stabilizer" evidence="9">
    <location>
        <position position="123"/>
    </location>
</feature>
<dbReference type="Pfam" id="PF01427">
    <property type="entry name" value="Peptidase_M15"/>
    <property type="match status" value="1"/>
</dbReference>
<organism evidence="11 12">
    <name type="scientific">Spirosoma telluris</name>
    <dbReference type="NCBI Taxonomy" id="2183553"/>
    <lineage>
        <taxon>Bacteria</taxon>
        <taxon>Pseudomonadati</taxon>
        <taxon>Bacteroidota</taxon>
        <taxon>Cytophagia</taxon>
        <taxon>Cytophagales</taxon>
        <taxon>Cytophagaceae</taxon>
        <taxon>Spirosoma</taxon>
    </lineage>
</organism>
<evidence type="ECO:0000313" key="11">
    <source>
        <dbReference type="EMBL" id="RAI75023.1"/>
    </source>
</evidence>
<dbReference type="OrthoDB" id="9801430at2"/>
<comment type="caution">
    <text evidence="11">The sequence shown here is derived from an EMBL/GenBank/DDBJ whole genome shotgun (WGS) entry which is preliminary data.</text>
</comment>
<dbReference type="AlphaFoldDB" id="A0A327NJQ3"/>
<reference evidence="11 12" key="1">
    <citation type="submission" date="2018-06" db="EMBL/GenBank/DDBJ databases">
        <title>Spirosoma sp. HMF3257 Genome sequencing and assembly.</title>
        <authorList>
            <person name="Kang H."/>
            <person name="Cha I."/>
            <person name="Kim H."/>
            <person name="Kang J."/>
            <person name="Joh K."/>
        </authorList>
    </citation>
    <scope>NUCLEOTIDE SEQUENCE [LARGE SCALE GENOMIC DNA]</scope>
    <source>
        <strain evidence="11 12">HMF3257</strain>
    </source>
</reference>